<gene>
    <name evidence="1" type="ORF">MNBD_GAMMA07-2228</name>
</gene>
<proteinExistence type="predicted"/>
<name>A0A3B0WWZ5_9ZZZZ</name>
<dbReference type="AlphaFoldDB" id="A0A3B0WWZ5"/>
<accession>A0A3B0WWZ5</accession>
<organism evidence="1">
    <name type="scientific">hydrothermal vent metagenome</name>
    <dbReference type="NCBI Taxonomy" id="652676"/>
    <lineage>
        <taxon>unclassified sequences</taxon>
        <taxon>metagenomes</taxon>
        <taxon>ecological metagenomes</taxon>
    </lineage>
</organism>
<sequence length="83" mass="9621">MTISNKTDIHYRYFDATKQAEYLFKTVEAAIDYELKKELEFVKANEPMKLKLDENLNLSDKDMGNVIRFCLQGNGNISKGKIK</sequence>
<reference evidence="1" key="1">
    <citation type="submission" date="2018-06" db="EMBL/GenBank/DDBJ databases">
        <authorList>
            <person name="Zhirakovskaya E."/>
        </authorList>
    </citation>
    <scope>NUCLEOTIDE SEQUENCE</scope>
</reference>
<protein>
    <submittedName>
        <fullName evidence="1">Uncharacterized protein</fullName>
    </submittedName>
</protein>
<dbReference type="EMBL" id="UOFF01000107">
    <property type="protein sequence ID" value="VAW55742.1"/>
    <property type="molecule type" value="Genomic_DNA"/>
</dbReference>
<evidence type="ECO:0000313" key="1">
    <source>
        <dbReference type="EMBL" id="VAW55742.1"/>
    </source>
</evidence>